<keyword evidence="6" id="KW-1185">Reference proteome</keyword>
<evidence type="ECO:0000256" key="1">
    <source>
        <dbReference type="ARBA" id="ARBA00022574"/>
    </source>
</evidence>
<dbReference type="InterPro" id="IPR015943">
    <property type="entry name" value="WD40/YVTN_repeat-like_dom_sf"/>
</dbReference>
<dbReference type="OrthoDB" id="2421129at2759"/>
<evidence type="ECO:0000256" key="2">
    <source>
        <dbReference type="ARBA" id="ARBA00022737"/>
    </source>
</evidence>
<feature type="compositionally biased region" description="Basic and acidic residues" evidence="4">
    <location>
        <begin position="607"/>
        <end position="631"/>
    </location>
</feature>
<feature type="compositionally biased region" description="Low complexity" evidence="4">
    <location>
        <begin position="529"/>
        <end position="540"/>
    </location>
</feature>
<feature type="region of interest" description="Disordered" evidence="4">
    <location>
        <begin position="488"/>
        <end position="507"/>
    </location>
</feature>
<dbReference type="Gene3D" id="2.130.10.10">
    <property type="entry name" value="YVTN repeat-like/Quinoprotein amine dehydrogenase"/>
    <property type="match status" value="2"/>
</dbReference>
<evidence type="ECO:0000313" key="5">
    <source>
        <dbReference type="EMBL" id="SCU90615.1"/>
    </source>
</evidence>
<dbReference type="PROSITE" id="PS00678">
    <property type="entry name" value="WD_REPEATS_1"/>
    <property type="match status" value="1"/>
</dbReference>
<dbReference type="Proteomes" id="UP000190274">
    <property type="component" value="Chromosome F"/>
</dbReference>
<sequence>MTKYTVSYGLIPPQSANINESHILPITKIIQSRENPDLVLTCGRDGTVIRHFQNNGEWQRLRMQTNSDWVSDMVELDSGRFVVVSHDFFVCLLTLNSKGNAWSSRMLGYHDDYVKKVVTLGKTESGDWRFATCGLDMKIKVWTLRDNGASDLVRTINNAQAEQTGSLYALVSVGSAGLPFDMVAGDNNGNLVLCSSETGEKYATISSAHSTNIKLLHSLDNGNRILSSSSDGMLKLWNVAKLHVNEGSDALIHSWKWPSPVWCIQGETSSQLLLGDSRGSITQLTIQGSRWDSPILKVVVASPQAETKGTLAMLDRGLEGLWYSFSGDSNLHVHNTNTGAIRTLEGGFALVKSCLLMNRRQVITQNTRGIIQRWDVISCELLDTFDPSEGDFDHLVETHNTREILPHWCSVSIKTGKVFVQFSPKFLTTEVYGSALEHYRIVNDINIEIDDRYNLGRIAVNSIFNEFISYVSGKDRTFRKDLIARKSSVPSSPYQGPHDPSQVDLTRPSMKDKRKLSLFTKLSMGNNRSSGTPTSMPSTPVASERSALPIEDSFALPPSVASPLESASSEKPFLSKRSASAGSLLTQKFKFLSTDGGALEPSLSNVEHSDAEAEAAHVEKTPPSSSEDKDAKLNSSFITSLDNSEVQDVQKTGNTEPGQANIERKKEHLADYVAELRDEYLKEFDLSSSSFKILGRKPPVSKITREEESPIIEIKAGVLILVNCWKEGSCGDTVSFSTYLPAPQYGDNAKSGNIHIFENLERNLPYWMAKALLKDEKGAKEYPKLTFILKPWQAPDTPQNSESSLNSQQSQTAAGQGQHHQHHHNHHHLPFHRNKHTDRGHDQTIKPLPSVPESHTKLHAASMIKVKKILNYVVDRFDTKTAEMKARTPPSEWLEILCKNQLLDNEMALSSVKTLYWKSQGDIILEYRRKLNRGTVLNET</sequence>
<dbReference type="PROSITE" id="PS50082">
    <property type="entry name" value="WD_REPEATS_2"/>
    <property type="match status" value="1"/>
</dbReference>
<name>A0A1G4JJD2_9SACH</name>
<dbReference type="InterPro" id="IPR019775">
    <property type="entry name" value="WD40_repeat_CS"/>
</dbReference>
<dbReference type="Pfam" id="PF11816">
    <property type="entry name" value="DUF3337"/>
    <property type="match status" value="1"/>
</dbReference>
<dbReference type="AlphaFoldDB" id="A0A1G4JJD2"/>
<evidence type="ECO:0000256" key="4">
    <source>
        <dbReference type="SAM" id="MobiDB-lite"/>
    </source>
</evidence>
<dbReference type="InterPro" id="IPR036322">
    <property type="entry name" value="WD40_repeat_dom_sf"/>
</dbReference>
<feature type="compositionally biased region" description="Low complexity" evidence="4">
    <location>
        <begin position="799"/>
        <end position="818"/>
    </location>
</feature>
<dbReference type="PANTHER" id="PTHR19862">
    <property type="entry name" value="WD REPEAT-CONTAINING PROTEIN 48"/>
    <property type="match status" value="1"/>
</dbReference>
<feature type="region of interest" description="Disordered" evidence="4">
    <location>
        <begin position="793"/>
        <end position="852"/>
    </location>
</feature>
<dbReference type="STRING" id="1266660.A0A1G4JJD2"/>
<evidence type="ECO:0000313" key="6">
    <source>
        <dbReference type="Proteomes" id="UP000190274"/>
    </source>
</evidence>
<protein>
    <submittedName>
        <fullName evidence="5">LADA_0F05314g1_1</fullName>
    </submittedName>
</protein>
<reference evidence="5 6" key="1">
    <citation type="submission" date="2016-03" db="EMBL/GenBank/DDBJ databases">
        <authorList>
            <person name="Devillers H."/>
        </authorList>
    </citation>
    <scope>NUCLEOTIDE SEQUENCE [LARGE SCALE GENOMIC DNA]</scope>
    <source>
        <strain evidence="5">CBS 10888</strain>
    </source>
</reference>
<dbReference type="EMBL" id="LT598458">
    <property type="protein sequence ID" value="SCU90615.1"/>
    <property type="molecule type" value="Genomic_DNA"/>
</dbReference>
<gene>
    <name evidence="5" type="ORF">LADA_0F05314G</name>
</gene>
<dbReference type="InterPro" id="IPR051246">
    <property type="entry name" value="WDR48"/>
</dbReference>
<evidence type="ECO:0000256" key="3">
    <source>
        <dbReference type="PROSITE-ProRule" id="PRU00221"/>
    </source>
</evidence>
<feature type="compositionally biased region" description="Basic residues" evidence="4">
    <location>
        <begin position="819"/>
        <end position="836"/>
    </location>
</feature>
<keyword evidence="2" id="KW-0677">Repeat</keyword>
<dbReference type="PROSITE" id="PS50294">
    <property type="entry name" value="WD_REPEATS_REGION"/>
    <property type="match status" value="1"/>
</dbReference>
<accession>A0A1G4JJD2</accession>
<feature type="region of interest" description="Disordered" evidence="4">
    <location>
        <begin position="601"/>
        <end position="631"/>
    </location>
</feature>
<feature type="region of interest" description="Disordered" evidence="4">
    <location>
        <begin position="521"/>
        <end position="544"/>
    </location>
</feature>
<dbReference type="GO" id="GO:0000724">
    <property type="term" value="P:double-strand break repair via homologous recombination"/>
    <property type="evidence" value="ECO:0007669"/>
    <property type="project" value="TreeGrafter"/>
</dbReference>
<feature type="repeat" description="WD" evidence="3">
    <location>
        <begin position="206"/>
        <end position="239"/>
    </location>
</feature>
<proteinExistence type="predicted"/>
<organism evidence="5 6">
    <name type="scientific">Lachancea dasiensis</name>
    <dbReference type="NCBI Taxonomy" id="1072105"/>
    <lineage>
        <taxon>Eukaryota</taxon>
        <taxon>Fungi</taxon>
        <taxon>Dikarya</taxon>
        <taxon>Ascomycota</taxon>
        <taxon>Saccharomycotina</taxon>
        <taxon>Saccharomycetes</taxon>
        <taxon>Saccharomycetales</taxon>
        <taxon>Saccharomycetaceae</taxon>
        <taxon>Lachancea</taxon>
    </lineage>
</organism>
<dbReference type="InterPro" id="IPR021772">
    <property type="entry name" value="WDR48/Bun107"/>
</dbReference>
<keyword evidence="1 3" id="KW-0853">WD repeat</keyword>
<dbReference type="GO" id="GO:0043130">
    <property type="term" value="F:ubiquitin binding"/>
    <property type="evidence" value="ECO:0007669"/>
    <property type="project" value="EnsemblFungi"/>
</dbReference>
<dbReference type="Pfam" id="PF00400">
    <property type="entry name" value="WD40"/>
    <property type="match status" value="1"/>
</dbReference>
<dbReference type="SUPFAM" id="SSF50978">
    <property type="entry name" value="WD40 repeat-like"/>
    <property type="match status" value="1"/>
</dbReference>
<dbReference type="InterPro" id="IPR001680">
    <property type="entry name" value="WD40_rpt"/>
</dbReference>
<dbReference type="SMART" id="SM00320">
    <property type="entry name" value="WD40"/>
    <property type="match status" value="3"/>
</dbReference>
<dbReference type="PANTHER" id="PTHR19862:SF14">
    <property type="entry name" value="WD REPEAT-CONTAINING PROTEIN 48"/>
    <property type="match status" value="1"/>
</dbReference>